<dbReference type="HAMAP" id="MF_00124">
    <property type="entry name" value="Thymidine_kinase"/>
    <property type="match status" value="1"/>
</dbReference>
<evidence type="ECO:0000313" key="14">
    <source>
        <dbReference type="Proteomes" id="UP000076603"/>
    </source>
</evidence>
<dbReference type="InterPro" id="IPR001267">
    <property type="entry name" value="Thymidine_kinase"/>
</dbReference>
<keyword evidence="7 8" id="KW-0067">ATP-binding</keyword>
<evidence type="ECO:0000256" key="4">
    <source>
        <dbReference type="ARBA" id="ARBA00022679"/>
    </source>
</evidence>
<comment type="catalytic activity">
    <reaction evidence="8 11">
        <text>thymidine + ATP = dTMP + ADP + H(+)</text>
        <dbReference type="Rhea" id="RHEA:19129"/>
        <dbReference type="ChEBI" id="CHEBI:15378"/>
        <dbReference type="ChEBI" id="CHEBI:17748"/>
        <dbReference type="ChEBI" id="CHEBI:30616"/>
        <dbReference type="ChEBI" id="CHEBI:63528"/>
        <dbReference type="ChEBI" id="CHEBI:456216"/>
        <dbReference type="EC" id="2.7.1.21"/>
    </reaction>
</comment>
<dbReference type="OrthoDB" id="9781579at2"/>
<dbReference type="GO" id="GO:0008270">
    <property type="term" value="F:zinc ion binding"/>
    <property type="evidence" value="ECO:0007669"/>
    <property type="project" value="UniProtKB-UniRule"/>
</dbReference>
<dbReference type="GO" id="GO:0004797">
    <property type="term" value="F:thymidine kinase activity"/>
    <property type="evidence" value="ECO:0007669"/>
    <property type="project" value="UniProtKB-UniRule"/>
</dbReference>
<dbReference type="AlphaFoldDB" id="A0A161YIB1"/>
<comment type="similarity">
    <text evidence="1 8 12">Belongs to the thymidine kinase family.</text>
</comment>
<feature type="binding site" evidence="8">
    <location>
        <position position="148"/>
    </location>
    <ligand>
        <name>Zn(2+)</name>
        <dbReference type="ChEBI" id="CHEBI:29105"/>
    </ligand>
</feature>
<dbReference type="SUPFAM" id="SSF52540">
    <property type="entry name" value="P-loop containing nucleoside triphosphate hydrolases"/>
    <property type="match status" value="1"/>
</dbReference>
<evidence type="ECO:0000256" key="2">
    <source>
        <dbReference type="ARBA" id="ARBA00012118"/>
    </source>
</evidence>
<dbReference type="PANTHER" id="PTHR11441:SF0">
    <property type="entry name" value="THYMIDINE KINASE, CYTOSOLIC"/>
    <property type="match status" value="1"/>
</dbReference>
<gene>
    <name evidence="8 13" type="primary">tdk</name>
    <name evidence="13" type="ORF">CLMAG_45580</name>
</gene>
<feature type="binding site" evidence="8">
    <location>
        <position position="184"/>
    </location>
    <ligand>
        <name>Zn(2+)</name>
        <dbReference type="ChEBI" id="CHEBI:29105"/>
    </ligand>
</feature>
<dbReference type="EMBL" id="LWAE01000006">
    <property type="protein sequence ID" value="KZL90072.1"/>
    <property type="molecule type" value="Genomic_DNA"/>
</dbReference>
<keyword evidence="14" id="KW-1185">Reference proteome</keyword>
<comment type="caution">
    <text evidence="13">The sequence shown here is derived from an EMBL/GenBank/DDBJ whole genome shotgun (WGS) entry which is preliminary data.</text>
</comment>
<name>A0A161YIB1_9CLOT</name>
<keyword evidence="6 8" id="KW-0418">Kinase</keyword>
<dbReference type="GO" id="GO:0005829">
    <property type="term" value="C:cytosol"/>
    <property type="evidence" value="ECO:0007669"/>
    <property type="project" value="TreeGrafter"/>
</dbReference>
<keyword evidence="5 8" id="KW-0547">Nucleotide-binding</keyword>
<comment type="subunit">
    <text evidence="8">Homotetramer.</text>
</comment>
<keyword evidence="8" id="KW-0963">Cytoplasm</keyword>
<evidence type="ECO:0000256" key="9">
    <source>
        <dbReference type="PIRSR" id="PIRSR035805-1"/>
    </source>
</evidence>
<dbReference type="EC" id="2.7.1.21" evidence="2 8"/>
<dbReference type="InterPro" id="IPR027417">
    <property type="entry name" value="P-loop_NTPase"/>
</dbReference>
<evidence type="ECO:0000256" key="11">
    <source>
        <dbReference type="RuleBase" id="RU000544"/>
    </source>
</evidence>
<evidence type="ECO:0000256" key="1">
    <source>
        <dbReference type="ARBA" id="ARBA00007587"/>
    </source>
</evidence>
<dbReference type="RefSeq" id="WP_066627429.1">
    <property type="nucleotide sequence ID" value="NZ_FQXL01000006.1"/>
</dbReference>
<keyword evidence="3 8" id="KW-0237">DNA synthesis</keyword>
<feature type="active site" description="Proton acceptor" evidence="8 9">
    <location>
        <position position="89"/>
    </location>
</feature>
<dbReference type="STRING" id="1121326.CLMAG_45580"/>
<evidence type="ECO:0000256" key="5">
    <source>
        <dbReference type="ARBA" id="ARBA00022741"/>
    </source>
</evidence>
<sequence>MSKLYFRYGAMNCGKSTNLLQVAYNYEERGMKIIIIKPKTDTKGGNKVVSRLGVTREVDMLLDDSKNIYEEVEQWINKHGKIDCILGDEVQFFKKEQIDQLFKVAVSMDIPTICYGLRTDFQMNGFEGSERLLLLAHSLEELKTICQCGKKALLNGRKVNGKFIFKGKQIAIDKEDDVEYEALCPKCYFEYKEKYDKQKMKD</sequence>
<dbReference type="PATRIC" id="fig|1121326.3.peg.4620"/>
<feature type="binding site" evidence="8">
    <location>
        <position position="187"/>
    </location>
    <ligand>
        <name>Zn(2+)</name>
        <dbReference type="ChEBI" id="CHEBI:29105"/>
    </ligand>
</feature>
<dbReference type="Pfam" id="PF00265">
    <property type="entry name" value="TK"/>
    <property type="match status" value="1"/>
</dbReference>
<evidence type="ECO:0000256" key="6">
    <source>
        <dbReference type="ARBA" id="ARBA00022777"/>
    </source>
</evidence>
<dbReference type="GO" id="GO:0046104">
    <property type="term" value="P:thymidine metabolic process"/>
    <property type="evidence" value="ECO:0007669"/>
    <property type="project" value="TreeGrafter"/>
</dbReference>
<dbReference type="SUPFAM" id="SSF57716">
    <property type="entry name" value="Glucocorticoid receptor-like (DNA-binding domain)"/>
    <property type="match status" value="1"/>
</dbReference>
<reference evidence="13 14" key="1">
    <citation type="submission" date="2016-04" db="EMBL/GenBank/DDBJ databases">
        <title>Genome sequence of Clostridium magnum DSM 2767.</title>
        <authorList>
            <person name="Poehlein A."/>
            <person name="Uhlig R."/>
            <person name="Fischer R."/>
            <person name="Bahl H."/>
            <person name="Daniel R."/>
        </authorList>
    </citation>
    <scope>NUCLEOTIDE SEQUENCE [LARGE SCALE GENOMIC DNA]</scope>
    <source>
        <strain evidence="13 14">DSM 2767</strain>
    </source>
</reference>
<dbReference type="GO" id="GO:0071897">
    <property type="term" value="P:DNA biosynthetic process"/>
    <property type="evidence" value="ECO:0007669"/>
    <property type="project" value="UniProtKB-KW"/>
</dbReference>
<feature type="binding site" evidence="8">
    <location>
        <begin position="88"/>
        <end position="91"/>
    </location>
    <ligand>
        <name>ATP</name>
        <dbReference type="ChEBI" id="CHEBI:30616"/>
    </ligand>
</feature>
<evidence type="ECO:0000256" key="10">
    <source>
        <dbReference type="PIRSR" id="PIRSR035805-2"/>
    </source>
</evidence>
<dbReference type="Gene3D" id="3.30.60.20">
    <property type="match status" value="1"/>
</dbReference>
<dbReference type="PIRSF" id="PIRSF035805">
    <property type="entry name" value="TK_cell"/>
    <property type="match status" value="1"/>
</dbReference>
<feature type="binding site" evidence="10">
    <location>
        <position position="180"/>
    </location>
    <ligand>
        <name>substrate</name>
    </ligand>
</feature>
<feature type="binding site" evidence="8">
    <location>
        <position position="146"/>
    </location>
    <ligand>
        <name>Zn(2+)</name>
        <dbReference type="ChEBI" id="CHEBI:29105"/>
    </ligand>
</feature>
<dbReference type="PANTHER" id="PTHR11441">
    <property type="entry name" value="THYMIDINE KINASE"/>
    <property type="match status" value="1"/>
</dbReference>
<dbReference type="NCBIfam" id="NF003300">
    <property type="entry name" value="PRK04296.1-5"/>
    <property type="match status" value="1"/>
</dbReference>
<feature type="binding site" evidence="8">
    <location>
        <begin position="9"/>
        <end position="16"/>
    </location>
    <ligand>
        <name>ATP</name>
        <dbReference type="ChEBI" id="CHEBI:30616"/>
    </ligand>
</feature>
<comment type="subcellular location">
    <subcellularLocation>
        <location evidence="8">Cytoplasm</location>
    </subcellularLocation>
</comment>
<evidence type="ECO:0000256" key="7">
    <source>
        <dbReference type="ARBA" id="ARBA00022840"/>
    </source>
</evidence>
<keyword evidence="8" id="KW-0479">Metal-binding</keyword>
<evidence type="ECO:0000256" key="12">
    <source>
        <dbReference type="RuleBase" id="RU004165"/>
    </source>
</evidence>
<proteinExistence type="inferred from homology"/>
<dbReference type="Proteomes" id="UP000076603">
    <property type="component" value="Unassembled WGS sequence"/>
</dbReference>
<keyword evidence="8" id="KW-0862">Zinc</keyword>
<dbReference type="GO" id="GO:0005524">
    <property type="term" value="F:ATP binding"/>
    <property type="evidence" value="ECO:0007669"/>
    <property type="project" value="UniProtKB-UniRule"/>
</dbReference>
<accession>A0A161YIB1</accession>
<organism evidence="13 14">
    <name type="scientific">Clostridium magnum DSM 2767</name>
    <dbReference type="NCBI Taxonomy" id="1121326"/>
    <lineage>
        <taxon>Bacteria</taxon>
        <taxon>Bacillati</taxon>
        <taxon>Bacillota</taxon>
        <taxon>Clostridia</taxon>
        <taxon>Eubacteriales</taxon>
        <taxon>Clostridiaceae</taxon>
        <taxon>Clostridium</taxon>
    </lineage>
</organism>
<evidence type="ECO:0000313" key="13">
    <source>
        <dbReference type="EMBL" id="KZL90072.1"/>
    </source>
</evidence>
<keyword evidence="4 8" id="KW-0808">Transferase</keyword>
<evidence type="ECO:0000256" key="8">
    <source>
        <dbReference type="HAMAP-Rule" id="MF_00124"/>
    </source>
</evidence>
<dbReference type="Gene3D" id="3.40.50.300">
    <property type="entry name" value="P-loop containing nucleotide triphosphate hydrolases"/>
    <property type="match status" value="1"/>
</dbReference>
<protein>
    <recommendedName>
        <fullName evidence="2 8">Thymidine kinase</fullName>
        <ecNumber evidence="2 8">2.7.1.21</ecNumber>
    </recommendedName>
</protein>
<evidence type="ECO:0000256" key="3">
    <source>
        <dbReference type="ARBA" id="ARBA00022634"/>
    </source>
</evidence>